<dbReference type="PANTHER" id="PTHR11439">
    <property type="entry name" value="GAG-POL-RELATED RETROTRANSPOSON"/>
    <property type="match status" value="1"/>
</dbReference>
<evidence type="ECO:0000313" key="3">
    <source>
        <dbReference type="EnsemblPlants" id="Solyc04g011763.1.1"/>
    </source>
</evidence>
<dbReference type="InParanoid" id="A0A3Q7G0R6"/>
<proteinExistence type="predicted"/>
<dbReference type="AlphaFoldDB" id="A0A3Q7G0R6"/>
<evidence type="ECO:0000256" key="1">
    <source>
        <dbReference type="SAM" id="MobiDB-lite"/>
    </source>
</evidence>
<dbReference type="SUPFAM" id="SSF56672">
    <property type="entry name" value="DNA/RNA polymerases"/>
    <property type="match status" value="1"/>
</dbReference>
<dbReference type="EnsemblPlants" id="Solyc04g011763.1.1">
    <property type="protein sequence ID" value="Solyc04g011763.1.1"/>
    <property type="gene ID" value="Solyc04g011763.1"/>
</dbReference>
<organism evidence="3">
    <name type="scientific">Solanum lycopersicum</name>
    <name type="common">Tomato</name>
    <name type="synonym">Lycopersicon esculentum</name>
    <dbReference type="NCBI Taxonomy" id="4081"/>
    <lineage>
        <taxon>Eukaryota</taxon>
        <taxon>Viridiplantae</taxon>
        <taxon>Streptophyta</taxon>
        <taxon>Embryophyta</taxon>
        <taxon>Tracheophyta</taxon>
        <taxon>Spermatophyta</taxon>
        <taxon>Magnoliopsida</taxon>
        <taxon>eudicotyledons</taxon>
        <taxon>Gunneridae</taxon>
        <taxon>Pentapetalae</taxon>
        <taxon>asterids</taxon>
        <taxon>lamiids</taxon>
        <taxon>Solanales</taxon>
        <taxon>Solanaceae</taxon>
        <taxon>Solanoideae</taxon>
        <taxon>Solaneae</taxon>
        <taxon>Solanum</taxon>
        <taxon>Solanum subgen. Lycopersicon</taxon>
    </lineage>
</organism>
<dbReference type="Proteomes" id="UP000004994">
    <property type="component" value="Chromosome 4"/>
</dbReference>
<sequence length="314" mass="35377">MLDKDITKEVTNTDYSVSSPFVLDNIVGDNIQTPIVSLTNMHTEPTTTQSVSAPTIPTETQNEPVLRRSTRTHTVPKYLRTDLAEIESLKAHLHDQFKIKYLGKLHYFLSLEILYKDNGGLISQKKFATDLIKEFGCSNYSTTSSPLDPSVKLSSIEGTLLTDPTYYRKLVGKLNFLTNTRMDITYSVQHLSQFLQAPREPHLKAAFHVLRYLKNDLNQGIFMTKHADCTITAYCDSDLAACSDSRKSVSGYIVFQGDSPIGWKSKKQTTIYLSSAEAEYRAIRKVVGELVWLERNCSSSPEIQSSSHGVLMRY</sequence>
<feature type="domain" description="Reverse transcriptase Ty1/copia-type" evidence="2">
    <location>
        <begin position="81"/>
        <end position="147"/>
    </location>
</feature>
<dbReference type="Gramene" id="Solyc04g011763.1.1">
    <property type="protein sequence ID" value="Solyc04g011763.1.1"/>
    <property type="gene ID" value="Solyc04g011763.1"/>
</dbReference>
<feature type="region of interest" description="Disordered" evidence="1">
    <location>
        <begin position="45"/>
        <end position="64"/>
    </location>
</feature>
<keyword evidence="4" id="KW-1185">Reference proteome</keyword>
<dbReference type="PANTHER" id="PTHR11439:SF505">
    <property type="entry name" value="REVERSE TRANSCRIPTASE TY1_COPIA-TYPE DOMAIN-CONTAINING PROTEIN"/>
    <property type="match status" value="1"/>
</dbReference>
<dbReference type="InterPro" id="IPR013103">
    <property type="entry name" value="RVT_2"/>
</dbReference>
<accession>A0A3Q7G0R6</accession>
<feature type="compositionally biased region" description="Polar residues" evidence="1">
    <location>
        <begin position="45"/>
        <end position="63"/>
    </location>
</feature>
<dbReference type="CDD" id="cd09272">
    <property type="entry name" value="RNase_HI_RT_Ty1"/>
    <property type="match status" value="1"/>
</dbReference>
<reference evidence="3" key="2">
    <citation type="submission" date="2019-01" db="UniProtKB">
        <authorList>
            <consortium name="EnsemblPlants"/>
        </authorList>
    </citation>
    <scope>IDENTIFICATION</scope>
    <source>
        <strain evidence="3">cv. Heinz 1706</strain>
    </source>
</reference>
<reference evidence="3" key="1">
    <citation type="journal article" date="2012" name="Nature">
        <title>The tomato genome sequence provides insights into fleshy fruit evolution.</title>
        <authorList>
            <consortium name="Tomato Genome Consortium"/>
        </authorList>
    </citation>
    <scope>NUCLEOTIDE SEQUENCE [LARGE SCALE GENOMIC DNA]</scope>
    <source>
        <strain evidence="3">cv. Heinz 1706</strain>
    </source>
</reference>
<protein>
    <recommendedName>
        <fullName evidence="2">Reverse transcriptase Ty1/copia-type domain-containing protein</fullName>
    </recommendedName>
</protein>
<evidence type="ECO:0000259" key="2">
    <source>
        <dbReference type="Pfam" id="PF07727"/>
    </source>
</evidence>
<dbReference type="InterPro" id="IPR043502">
    <property type="entry name" value="DNA/RNA_pol_sf"/>
</dbReference>
<evidence type="ECO:0000313" key="4">
    <source>
        <dbReference type="Proteomes" id="UP000004994"/>
    </source>
</evidence>
<dbReference type="Pfam" id="PF07727">
    <property type="entry name" value="RVT_2"/>
    <property type="match status" value="1"/>
</dbReference>
<dbReference type="STRING" id="4081.A0A3Q7G0R6"/>
<name>A0A3Q7G0R6_SOLLC</name>